<name>A0AB33T5X4_9MYCO</name>
<accession>A0AB33T5X4</accession>
<dbReference type="PANTHER" id="PTHR10429">
    <property type="entry name" value="DNA-3-METHYLADENINE GLYCOSYLASE"/>
    <property type="match status" value="1"/>
</dbReference>
<dbReference type="InterPro" id="IPR003180">
    <property type="entry name" value="MPG"/>
</dbReference>
<gene>
    <name evidence="6" type="ORF">ERS075527_02804</name>
</gene>
<keyword evidence="2 5" id="KW-0227">DNA damage</keyword>
<dbReference type="EC" id="3.2.2.-" evidence="5"/>
<evidence type="ECO:0000256" key="5">
    <source>
        <dbReference type="HAMAP-Rule" id="MF_00527"/>
    </source>
</evidence>
<evidence type="ECO:0000313" key="6">
    <source>
        <dbReference type="EMBL" id="CPT37240.1"/>
    </source>
</evidence>
<dbReference type="Proteomes" id="UP000038487">
    <property type="component" value="Unassembled WGS sequence"/>
</dbReference>
<dbReference type="HAMAP" id="MF_00527">
    <property type="entry name" value="3MGH"/>
    <property type="match status" value="1"/>
</dbReference>
<keyword evidence="4 5" id="KW-0234">DNA repair</keyword>
<evidence type="ECO:0000256" key="1">
    <source>
        <dbReference type="ARBA" id="ARBA00009232"/>
    </source>
</evidence>
<dbReference type="AlphaFoldDB" id="A0AB33T5X4"/>
<sequence length="253" mass="26792">MSSRALLVPGRRPGRFELIGITLLTGATCQGSRRAGRRKPGGVKHNRGVSAEILNTHPVKAARRLLGATIESRGVSAVIVEVEAYGGVPDGPWPDPAAHSFRGPTKRNRVMFGPAGHLYVYQSHGIHMCANVVCGPDGVAGGVLMRAAAIVDGAPLCWQRRPTARDDAGLARGPGNLGAALAITLEDGGLDVFSPCSPVRVTLNRQRTALSGPRVGVSVAADRPWRFWLPGYPEVSAYRRSPRAPQPDTGLYA</sequence>
<proteinExistence type="inferred from homology"/>
<dbReference type="InterPro" id="IPR036995">
    <property type="entry name" value="MPG_sf"/>
</dbReference>
<reference evidence="6 7" key="1">
    <citation type="submission" date="2015-03" db="EMBL/GenBank/DDBJ databases">
        <authorList>
            <consortium name="Pathogen Informatics"/>
            <person name="Murphy D."/>
        </authorList>
    </citation>
    <scope>NUCLEOTIDE SEQUENCE [LARGE SCALE GENOMIC DNA]</scope>
    <source>
        <strain evidence="6 7">PAP036</strain>
    </source>
</reference>
<dbReference type="InterPro" id="IPR011034">
    <property type="entry name" value="Formyl_transferase-like_C_sf"/>
</dbReference>
<comment type="caution">
    <text evidence="6">The sequence shown here is derived from an EMBL/GenBank/DDBJ whole genome shotgun (WGS) entry which is preliminary data.</text>
</comment>
<dbReference type="PANTHER" id="PTHR10429:SF0">
    <property type="entry name" value="DNA-3-METHYLADENINE GLYCOSYLASE"/>
    <property type="match status" value="1"/>
</dbReference>
<dbReference type="GO" id="GO:0003677">
    <property type="term" value="F:DNA binding"/>
    <property type="evidence" value="ECO:0007669"/>
    <property type="project" value="InterPro"/>
</dbReference>
<dbReference type="Pfam" id="PF02245">
    <property type="entry name" value="Pur_DNA_glyco"/>
    <property type="match status" value="1"/>
</dbReference>
<dbReference type="CDD" id="cd00540">
    <property type="entry name" value="AAG"/>
    <property type="match status" value="1"/>
</dbReference>
<dbReference type="Gene3D" id="3.10.300.10">
    <property type="entry name" value="Methylpurine-DNA glycosylase (MPG)"/>
    <property type="match status" value="1"/>
</dbReference>
<dbReference type="NCBIfam" id="NF002003">
    <property type="entry name" value="PRK00802.1-3"/>
    <property type="match status" value="1"/>
</dbReference>
<dbReference type="EMBL" id="CSUW01000006">
    <property type="protein sequence ID" value="CPT37240.1"/>
    <property type="molecule type" value="Genomic_DNA"/>
</dbReference>
<dbReference type="GO" id="GO:0003905">
    <property type="term" value="F:alkylbase DNA N-glycosylase activity"/>
    <property type="evidence" value="ECO:0007669"/>
    <property type="project" value="InterPro"/>
</dbReference>
<evidence type="ECO:0000313" key="7">
    <source>
        <dbReference type="Proteomes" id="UP000038487"/>
    </source>
</evidence>
<keyword evidence="3 5" id="KW-0378">Hydrolase</keyword>
<evidence type="ECO:0000256" key="2">
    <source>
        <dbReference type="ARBA" id="ARBA00022763"/>
    </source>
</evidence>
<dbReference type="NCBIfam" id="TIGR00567">
    <property type="entry name" value="3mg"/>
    <property type="match status" value="1"/>
</dbReference>
<dbReference type="SUPFAM" id="SSF50486">
    <property type="entry name" value="FMT C-terminal domain-like"/>
    <property type="match status" value="1"/>
</dbReference>
<evidence type="ECO:0000256" key="3">
    <source>
        <dbReference type="ARBA" id="ARBA00022801"/>
    </source>
</evidence>
<protein>
    <recommendedName>
        <fullName evidence="5">Putative 3-methyladenine DNA glycosylase</fullName>
        <ecNumber evidence="5">3.2.2.-</ecNumber>
    </recommendedName>
</protein>
<evidence type="ECO:0000256" key="4">
    <source>
        <dbReference type="ARBA" id="ARBA00023204"/>
    </source>
</evidence>
<dbReference type="GO" id="GO:0006284">
    <property type="term" value="P:base-excision repair"/>
    <property type="evidence" value="ECO:0007669"/>
    <property type="project" value="InterPro"/>
</dbReference>
<organism evidence="6 7">
    <name type="scientific">Mycobacteroides abscessus</name>
    <dbReference type="NCBI Taxonomy" id="36809"/>
    <lineage>
        <taxon>Bacteria</taxon>
        <taxon>Bacillati</taxon>
        <taxon>Actinomycetota</taxon>
        <taxon>Actinomycetes</taxon>
        <taxon>Mycobacteriales</taxon>
        <taxon>Mycobacteriaceae</taxon>
        <taxon>Mycobacteroides</taxon>
    </lineage>
</organism>
<comment type="similarity">
    <text evidence="1 5">Belongs to the DNA glycosylase MPG family.</text>
</comment>